<reference evidence="3 4" key="2">
    <citation type="journal article" date="2021" name="Int. J. Syst. Evol. Microbiol.">
        <title>Isolation and Polyphasic Characterization of Desulfuromonas versatilis sp. Nov., an Electrogenic Bacteria Capable of Versatile Metabolism Isolated from a Graphene Oxide-Reducing Enrichment Culture.</title>
        <authorList>
            <person name="Xie L."/>
            <person name="Yoshida N."/>
            <person name="Ishii S."/>
            <person name="Meng L."/>
        </authorList>
    </citation>
    <scope>NUCLEOTIDE SEQUENCE [LARGE SCALE GENOMIC DNA]</scope>
    <source>
        <strain evidence="3 4">NIT-T3</strain>
    </source>
</reference>
<dbReference type="InterPro" id="IPR004704">
    <property type="entry name" value="PTS_IID_man"/>
</dbReference>
<sequence>MAPSKLPAAILLRVLLRSFILQASWNFERLQSLGTLYVLAPALRFYYREEELALAYRRHLEYFNTHPFMASAVLGTALALEEKRSRGEKTYLEVKEFKGMIMAPYAAMGDALFWGGIRPLAAGIALFFAVKGSLWAPVAFLLLFNLPHLVFRVAGLFGGYRLGLKVVELIQARRLPDLAIRCKEGTVVLLGCFCAYLAFISLHGEGVRAAWGLAVIPAVVLVGWLVRKGVSTLLLVLSIAGMILLAVQLNQHLPAWVGGDWLKF</sequence>
<reference evidence="3 4" key="1">
    <citation type="journal article" date="2016" name="C (Basel)">
        <title>Selective Growth of and Electricity Production by Marine Exoelectrogenic Bacteria in Self-Aggregated Hydrogel of Microbially Reduced Graphene Oxide.</title>
        <authorList>
            <person name="Yoshida N."/>
            <person name="Goto Y."/>
            <person name="Miyata Y."/>
        </authorList>
    </citation>
    <scope>NUCLEOTIDE SEQUENCE [LARGE SCALE GENOMIC DNA]</scope>
    <source>
        <strain evidence="3 4">NIT-T3</strain>
    </source>
</reference>
<feature type="transmembrane region" description="Helical" evidence="1">
    <location>
        <begin position="101"/>
        <end position="128"/>
    </location>
</feature>
<feature type="chain" id="PRO_5047120137" evidence="2">
    <location>
        <begin position="24"/>
        <end position="264"/>
    </location>
</feature>
<gene>
    <name evidence="3" type="ORF">DESUT3_25490</name>
</gene>
<feature type="signal peptide" evidence="2">
    <location>
        <begin position="1"/>
        <end position="23"/>
    </location>
</feature>
<keyword evidence="2" id="KW-0732">Signal</keyword>
<keyword evidence="1" id="KW-0472">Membrane</keyword>
<evidence type="ECO:0000256" key="2">
    <source>
        <dbReference type="SAM" id="SignalP"/>
    </source>
</evidence>
<accession>A0ABN6DZG1</accession>
<dbReference type="PROSITE" id="PS51108">
    <property type="entry name" value="PTS_EIID"/>
    <property type="match status" value="1"/>
</dbReference>
<keyword evidence="4" id="KW-1185">Reference proteome</keyword>
<protein>
    <submittedName>
        <fullName evidence="3">Uncharacterized protein</fullName>
    </submittedName>
</protein>
<keyword evidence="1" id="KW-1133">Transmembrane helix</keyword>
<evidence type="ECO:0000313" key="3">
    <source>
        <dbReference type="EMBL" id="BCR05480.1"/>
    </source>
</evidence>
<feature type="transmembrane region" description="Helical" evidence="1">
    <location>
        <begin position="134"/>
        <end position="164"/>
    </location>
</feature>
<dbReference type="Pfam" id="PF03613">
    <property type="entry name" value="EIID-AGA"/>
    <property type="match status" value="1"/>
</dbReference>
<dbReference type="RefSeq" id="WP_221248899.1">
    <property type="nucleotide sequence ID" value="NZ_AP024355.1"/>
</dbReference>
<dbReference type="Proteomes" id="UP001319827">
    <property type="component" value="Chromosome"/>
</dbReference>
<keyword evidence="1" id="KW-0812">Transmembrane</keyword>
<organism evidence="3 4">
    <name type="scientific">Desulfuromonas versatilis</name>
    <dbReference type="NCBI Taxonomy" id="2802975"/>
    <lineage>
        <taxon>Bacteria</taxon>
        <taxon>Pseudomonadati</taxon>
        <taxon>Thermodesulfobacteriota</taxon>
        <taxon>Desulfuromonadia</taxon>
        <taxon>Desulfuromonadales</taxon>
        <taxon>Desulfuromonadaceae</taxon>
        <taxon>Desulfuromonas</taxon>
    </lineage>
</organism>
<dbReference type="PANTHER" id="PTHR32502">
    <property type="entry name" value="N-ACETYLGALACTOSAMINE PERMEASE II COMPONENT-RELATED"/>
    <property type="match status" value="1"/>
</dbReference>
<dbReference type="PANTHER" id="PTHR32502:SF23">
    <property type="entry name" value="TRANSPORT PROTEIN, PTS SYSTEM"/>
    <property type="match status" value="1"/>
</dbReference>
<dbReference type="EMBL" id="AP024355">
    <property type="protein sequence ID" value="BCR05480.1"/>
    <property type="molecule type" value="Genomic_DNA"/>
</dbReference>
<feature type="transmembrane region" description="Helical" evidence="1">
    <location>
        <begin position="233"/>
        <end position="253"/>
    </location>
</feature>
<evidence type="ECO:0000313" key="4">
    <source>
        <dbReference type="Proteomes" id="UP001319827"/>
    </source>
</evidence>
<feature type="transmembrane region" description="Helical" evidence="1">
    <location>
        <begin position="185"/>
        <end position="203"/>
    </location>
</feature>
<dbReference type="InterPro" id="IPR050303">
    <property type="entry name" value="GatZ_KbaZ_carbometab"/>
</dbReference>
<proteinExistence type="predicted"/>
<name>A0ABN6DZG1_9BACT</name>
<evidence type="ECO:0000256" key="1">
    <source>
        <dbReference type="SAM" id="Phobius"/>
    </source>
</evidence>
<feature type="transmembrane region" description="Helical" evidence="1">
    <location>
        <begin position="209"/>
        <end position="226"/>
    </location>
</feature>